<sequence>MYAPELLTMQQSFEVTENVQKIDTDYGYCHVTGHNLSQQEVRKNPDDWKSVLTKCPVAGCANGCIHGVFMEKFNTDTFSDQQINFLSQDLKTVCMKNELWNPTSSETSGCFHALGHAAMYLTEANVKRSIQFCYKVADSIPALFYNCYQGVFMQIFQPLEAEDRLLVAKIKPKTQEEAVDFCYKYTGYQKITCLNQMWPLFFKQFRDPEKLDIYCKYYDPKDKQRCYSTAINILTSNLKLDVNFMFNYCSQLTEPLPGECLGISASRMFEIDTKNKEKALTLCTKGSSVDPKGICFQRLISTSNNFFRDPQSEKPEFCKDLPEEWKRICLGN</sequence>
<dbReference type="STRING" id="1797758.A2858_03255"/>
<accession>A0A1F5ILW5</accession>
<dbReference type="Proteomes" id="UP000178457">
    <property type="component" value="Unassembled WGS sequence"/>
</dbReference>
<reference evidence="1 2" key="1">
    <citation type="journal article" date="2016" name="Nat. Commun.">
        <title>Thousands of microbial genomes shed light on interconnected biogeochemical processes in an aquifer system.</title>
        <authorList>
            <person name="Anantharaman K."/>
            <person name="Brown C.T."/>
            <person name="Hug L.A."/>
            <person name="Sharon I."/>
            <person name="Castelle C.J."/>
            <person name="Probst A.J."/>
            <person name="Thomas B.C."/>
            <person name="Singh A."/>
            <person name="Wilkins M.J."/>
            <person name="Karaoz U."/>
            <person name="Brodie E.L."/>
            <person name="Williams K.H."/>
            <person name="Hubbard S.S."/>
            <person name="Banfield J.F."/>
        </authorList>
    </citation>
    <scope>NUCLEOTIDE SEQUENCE [LARGE SCALE GENOMIC DNA]</scope>
</reference>
<organism evidence="1 2">
    <name type="scientific">Candidatus Daviesbacteria bacterium RIFCSPHIGHO2_01_FULL_36_37</name>
    <dbReference type="NCBI Taxonomy" id="1797758"/>
    <lineage>
        <taxon>Bacteria</taxon>
        <taxon>Candidatus Daviesiibacteriota</taxon>
    </lineage>
</organism>
<gene>
    <name evidence="1" type="ORF">A2858_03255</name>
</gene>
<evidence type="ECO:0000313" key="2">
    <source>
        <dbReference type="Proteomes" id="UP000178457"/>
    </source>
</evidence>
<evidence type="ECO:0000313" key="1">
    <source>
        <dbReference type="EMBL" id="OGE17330.1"/>
    </source>
</evidence>
<proteinExistence type="predicted"/>
<dbReference type="EMBL" id="MFCL01000007">
    <property type="protein sequence ID" value="OGE17330.1"/>
    <property type="molecule type" value="Genomic_DNA"/>
</dbReference>
<comment type="caution">
    <text evidence="1">The sequence shown here is derived from an EMBL/GenBank/DDBJ whole genome shotgun (WGS) entry which is preliminary data.</text>
</comment>
<protein>
    <submittedName>
        <fullName evidence="1">Uncharacterized protein</fullName>
    </submittedName>
</protein>
<dbReference type="AlphaFoldDB" id="A0A1F5ILW5"/>
<name>A0A1F5ILW5_9BACT</name>